<feature type="transmembrane region" description="Helical" evidence="8">
    <location>
        <begin position="35"/>
        <end position="51"/>
    </location>
</feature>
<evidence type="ECO:0000256" key="2">
    <source>
        <dbReference type="ARBA" id="ARBA00010145"/>
    </source>
</evidence>
<feature type="transmembrane region" description="Helical" evidence="8">
    <location>
        <begin position="190"/>
        <end position="207"/>
    </location>
</feature>
<protein>
    <submittedName>
        <fullName evidence="9">AEC family transporter</fullName>
    </submittedName>
</protein>
<comment type="caution">
    <text evidence="9">The sequence shown here is derived from an EMBL/GenBank/DDBJ whole genome shotgun (WGS) entry which is preliminary data.</text>
</comment>
<keyword evidence="4" id="KW-1003">Cell membrane</keyword>
<feature type="transmembrane region" description="Helical" evidence="8">
    <location>
        <begin position="152"/>
        <end position="170"/>
    </location>
</feature>
<dbReference type="PANTHER" id="PTHR36838">
    <property type="entry name" value="AUXIN EFFLUX CARRIER FAMILY PROTEIN"/>
    <property type="match status" value="1"/>
</dbReference>
<feature type="transmembrane region" description="Helical" evidence="8">
    <location>
        <begin position="57"/>
        <end position="80"/>
    </location>
</feature>
<evidence type="ECO:0000256" key="7">
    <source>
        <dbReference type="ARBA" id="ARBA00023136"/>
    </source>
</evidence>
<comment type="subcellular location">
    <subcellularLocation>
        <location evidence="1">Cell membrane</location>
        <topology evidence="1">Multi-pass membrane protein</topology>
    </subcellularLocation>
</comment>
<name>A0A5N4WTK8_9GAMM</name>
<organism evidence="9 10">
    <name type="scientific">Acinetobacter tandoii</name>
    <dbReference type="NCBI Taxonomy" id="202954"/>
    <lineage>
        <taxon>Bacteria</taxon>
        <taxon>Pseudomonadati</taxon>
        <taxon>Pseudomonadota</taxon>
        <taxon>Gammaproteobacteria</taxon>
        <taxon>Moraxellales</taxon>
        <taxon>Moraxellaceae</taxon>
        <taxon>Acinetobacter</taxon>
    </lineage>
</organism>
<keyword evidence="5 8" id="KW-0812">Transmembrane</keyword>
<dbReference type="GO" id="GO:0005886">
    <property type="term" value="C:plasma membrane"/>
    <property type="evidence" value="ECO:0007669"/>
    <property type="project" value="UniProtKB-SubCell"/>
</dbReference>
<evidence type="ECO:0000313" key="10">
    <source>
        <dbReference type="Proteomes" id="UP000325788"/>
    </source>
</evidence>
<dbReference type="EMBL" id="VXLD01000001">
    <property type="protein sequence ID" value="KAB1860032.1"/>
    <property type="molecule type" value="Genomic_DNA"/>
</dbReference>
<evidence type="ECO:0000256" key="5">
    <source>
        <dbReference type="ARBA" id="ARBA00022692"/>
    </source>
</evidence>
<dbReference type="RefSeq" id="WP_151503929.1">
    <property type="nucleotide sequence ID" value="NZ_VXLD01000001.1"/>
</dbReference>
<feature type="transmembrane region" description="Helical" evidence="8">
    <location>
        <begin position="6"/>
        <end position="23"/>
    </location>
</feature>
<dbReference type="AlphaFoldDB" id="A0A5N4WTK8"/>
<evidence type="ECO:0000256" key="6">
    <source>
        <dbReference type="ARBA" id="ARBA00022989"/>
    </source>
</evidence>
<dbReference type="GO" id="GO:0055085">
    <property type="term" value="P:transmembrane transport"/>
    <property type="evidence" value="ECO:0007669"/>
    <property type="project" value="InterPro"/>
</dbReference>
<evidence type="ECO:0000256" key="4">
    <source>
        <dbReference type="ARBA" id="ARBA00022475"/>
    </source>
</evidence>
<dbReference type="Pfam" id="PF03547">
    <property type="entry name" value="Mem_trans"/>
    <property type="match status" value="1"/>
</dbReference>
<evidence type="ECO:0000256" key="8">
    <source>
        <dbReference type="SAM" id="Phobius"/>
    </source>
</evidence>
<keyword evidence="3" id="KW-0813">Transport</keyword>
<feature type="transmembrane region" description="Helical" evidence="8">
    <location>
        <begin position="277"/>
        <end position="299"/>
    </location>
</feature>
<evidence type="ECO:0000313" key="9">
    <source>
        <dbReference type="EMBL" id="KAB1860032.1"/>
    </source>
</evidence>
<gene>
    <name evidence="9" type="ORF">F4W09_02635</name>
</gene>
<evidence type="ECO:0000256" key="1">
    <source>
        <dbReference type="ARBA" id="ARBA00004651"/>
    </source>
</evidence>
<dbReference type="Proteomes" id="UP000325788">
    <property type="component" value="Unassembled WGS sequence"/>
</dbReference>
<dbReference type="PANTHER" id="PTHR36838:SF1">
    <property type="entry name" value="SLR1864 PROTEIN"/>
    <property type="match status" value="1"/>
</dbReference>
<keyword evidence="7 8" id="KW-0472">Membrane</keyword>
<evidence type="ECO:0000256" key="3">
    <source>
        <dbReference type="ARBA" id="ARBA00022448"/>
    </source>
</evidence>
<proteinExistence type="inferred from homology"/>
<dbReference type="Gene3D" id="1.20.1530.20">
    <property type="match status" value="1"/>
</dbReference>
<comment type="similarity">
    <text evidence="2">Belongs to the auxin efflux carrier (TC 2.A.69) family.</text>
</comment>
<dbReference type="InterPro" id="IPR038770">
    <property type="entry name" value="Na+/solute_symporter_sf"/>
</dbReference>
<sequence>MIFEVVIRVFLLITISIIGWGVGKKFKLDSKDISTLLVYIISPFVIFYSIIESPANWTYLKFSLSAFLVASFMAVAGLLFARCFWKDSRVNLFGFAAGTGNTGYFALPLILAIFDKTQIAMAIFIIIGINLYEFTVGYLITAKGSLNIKESILKVIKMPILYAAFLGMIFKYLDIQFDEVFLSFLANFKGAYSVLGMMTIGITIAKFSKIEIDWLFSVLALAWKHLIYPVFGILIFMFIFPVNKQILQIVALMVATPMAGNVVVISNTLGLHPEKAATSVMLSTMLALITVPIALFFVMKF</sequence>
<reference evidence="9 10" key="1">
    <citation type="submission" date="2019-09" db="EMBL/GenBank/DDBJ databases">
        <title>Draft genome sequence of Acinetobacter tandoii W4-4-4 isolated from environmental water sample.</title>
        <authorList>
            <person name="Wee S.K."/>
            <person name="Yan B."/>
            <person name="Mustaffa S.B."/>
            <person name="Yap E.P.H."/>
        </authorList>
    </citation>
    <scope>NUCLEOTIDE SEQUENCE [LARGE SCALE GENOMIC DNA]</scope>
    <source>
        <strain evidence="9 10">W4-4-4</strain>
    </source>
</reference>
<feature type="transmembrane region" description="Helical" evidence="8">
    <location>
        <begin position="119"/>
        <end position="140"/>
    </location>
</feature>
<feature type="transmembrane region" description="Helical" evidence="8">
    <location>
        <begin position="246"/>
        <end position="265"/>
    </location>
</feature>
<feature type="transmembrane region" description="Helical" evidence="8">
    <location>
        <begin position="92"/>
        <end position="113"/>
    </location>
</feature>
<dbReference type="InterPro" id="IPR004776">
    <property type="entry name" value="Mem_transp_PIN-like"/>
</dbReference>
<feature type="transmembrane region" description="Helical" evidence="8">
    <location>
        <begin position="214"/>
        <end position="240"/>
    </location>
</feature>
<accession>A0A5N4WTK8</accession>
<keyword evidence="6 8" id="KW-1133">Transmembrane helix</keyword>